<evidence type="ECO:0000313" key="4">
    <source>
        <dbReference type="Proteomes" id="UP001629744"/>
    </source>
</evidence>
<dbReference type="SUPFAM" id="SSF53067">
    <property type="entry name" value="Actin-like ATPase domain"/>
    <property type="match status" value="1"/>
</dbReference>
<feature type="domain" description="DUF7159" evidence="2">
    <location>
        <begin position="4"/>
        <end position="239"/>
    </location>
</feature>
<sequence>MGGVLGISVGAEFVRLVRSQRAGIAGVSPTFERRTVAVAGRIPEEAAADAVGVALAEMADSGAPVGVTVAYGDEAQAAALDAAMRTAGITDFRLIPEPTAALERLGSDGRLAGARTIVLYDLGRTGLTVSVVDRYTGSVTASERTDTLRCDRLGRLPRETFGMAARPAIEESAELIGELAAQVELLPEAVVLLGGGAYIPEVRAVLAERSAVPIVVPEHPEFVVAGGAALLAAPVTKPRRSTRPAHRAVSRRQVSGAGLAGAALVAIAVTGFGLGYGKTVFGSEAGASTETSTASVPSIGVRSSQEPTTPPPPPSSEPPVTTTEVAQQPAPDPGYRAVPPPTTAPAPAPLFPGLDIQLPALPALPQVQLPPMPVLPGLPPLPKL</sequence>
<dbReference type="Pfam" id="PF23717">
    <property type="entry name" value="DUF7159"/>
    <property type="match status" value="1"/>
</dbReference>
<dbReference type="EMBL" id="JBDLNU010000005">
    <property type="protein sequence ID" value="MFM1730703.1"/>
    <property type="molecule type" value="Genomic_DNA"/>
</dbReference>
<dbReference type="RefSeq" id="WP_348603840.1">
    <property type="nucleotide sequence ID" value="NZ_CP157276.1"/>
</dbReference>
<gene>
    <name evidence="3" type="ORF">ABEU19_004240</name>
</gene>
<name>A0ABW9G1E8_9NOCA</name>
<feature type="compositionally biased region" description="Polar residues" evidence="1">
    <location>
        <begin position="287"/>
        <end position="305"/>
    </location>
</feature>
<dbReference type="InterPro" id="IPR055583">
    <property type="entry name" value="DUF7159"/>
</dbReference>
<proteinExistence type="predicted"/>
<organism evidence="3 4">
    <name type="scientific">Prescottella soli</name>
    <dbReference type="NCBI Taxonomy" id="1543852"/>
    <lineage>
        <taxon>Bacteria</taxon>
        <taxon>Bacillati</taxon>
        <taxon>Actinomycetota</taxon>
        <taxon>Actinomycetes</taxon>
        <taxon>Mycobacteriales</taxon>
        <taxon>Nocardiaceae</taxon>
        <taxon>Prescottella</taxon>
    </lineage>
</organism>
<keyword evidence="4" id="KW-1185">Reference proteome</keyword>
<evidence type="ECO:0000256" key="1">
    <source>
        <dbReference type="SAM" id="MobiDB-lite"/>
    </source>
</evidence>
<feature type="compositionally biased region" description="Pro residues" evidence="1">
    <location>
        <begin position="308"/>
        <end position="317"/>
    </location>
</feature>
<dbReference type="Gene3D" id="3.30.420.40">
    <property type="match status" value="4"/>
</dbReference>
<evidence type="ECO:0000259" key="2">
    <source>
        <dbReference type="Pfam" id="PF23717"/>
    </source>
</evidence>
<accession>A0ABW9G1E8</accession>
<feature type="compositionally biased region" description="Pro residues" evidence="1">
    <location>
        <begin position="338"/>
        <end position="350"/>
    </location>
</feature>
<reference evidence="3 4" key="1">
    <citation type="submission" date="2023-11" db="EMBL/GenBank/DDBJ databases">
        <authorList>
            <person name="Val-Calvo J."/>
            <person name="Scortti M."/>
            <person name="Vazquez-Boland J."/>
        </authorList>
    </citation>
    <scope>NUCLEOTIDE SEQUENCE [LARGE SCALE GENOMIC DNA]</scope>
    <source>
        <strain evidence="3 4">DSM 46662</strain>
    </source>
</reference>
<evidence type="ECO:0000313" key="3">
    <source>
        <dbReference type="EMBL" id="MFM1730703.1"/>
    </source>
</evidence>
<comment type="caution">
    <text evidence="3">The sequence shown here is derived from an EMBL/GenBank/DDBJ whole genome shotgun (WGS) entry which is preliminary data.</text>
</comment>
<dbReference type="InterPro" id="IPR043129">
    <property type="entry name" value="ATPase_NBD"/>
</dbReference>
<protein>
    <submittedName>
        <fullName evidence="3">Hsp70 family protein</fullName>
    </submittedName>
</protein>
<dbReference type="Gene3D" id="3.90.640.10">
    <property type="entry name" value="Actin, Chain A, domain 4"/>
    <property type="match status" value="1"/>
</dbReference>
<feature type="region of interest" description="Disordered" evidence="1">
    <location>
        <begin position="287"/>
        <end position="352"/>
    </location>
</feature>
<dbReference type="Proteomes" id="UP001629744">
    <property type="component" value="Unassembled WGS sequence"/>
</dbReference>